<sequence length="1236" mass="133511">MAQVFHRAFPTLPPSVIVTELDAPTTAHTADTLAFETADPARQSPEHRHRRARLDVVDKLHGPLPIGASTVTRVALDGLGATIDGHPLTGENTFFHRPNRFFLDALQLDAADIETRLSLTTDADDYRLTTLLFELATQRSPTAPPLLKVASGASVESKGYRGSLEKLLGAAQKIQLEALAPISLGWVSRAKSSLLIPTGLGLQAFGIYSGLRGLQDAIRNKDAYQTLFNGASVAGEVASIGVEAALTRQASQMIKAGERALGGFSRTSFAVGLGRASGLIASVLTLPFDIIAAIDSFKAAASATGRQATDHYVSAALSITSATLTLAIGTAALAGFSAAGPVGLAAGLILAVGAQVWGAIREVDEIDDYITLTAHERLRTGWLAFWTLSPDPDIQDRYLRAKASVEHERRRQADALNLLKGTLKDSTEAIVNGRFTVELEQVTYNTRSWWTGEPYQATTVRPRIKDSDDSIDARAGVTVHTPGAVIGSSAGHKAIHWHLGDGHDTVVGPVDKPNVFHYGAGTKRLTGGARDDVFIFEGSTQASADERGPSRLDGGEGRDTLVLAGRARHAQERRIGYHVDLEAGQLSFITGDPETPSTQPCHAVLDSIEQVEILEGGTNVIKGSAGSNLIKSRGNDSIEAGAGDDQVFLLGANNRNADGGPGDDTYAIAHKPGRVTITEDGMGHSVIALDWRADLIDRWHIADGSLVVTSGFDSDDWPVREVVINGVYRGTAYPRTLQNDKLTFVTRDGYHLLPDLPGMLENERPLDIECVMVQQGTPRNPLLLDSRKEHVIAPDRDTSYCVSRLAESTTLAVKRKTPFSTTLHLDYARSELTRIEAHYNAHVTQHEPEQQIKYGECGLTLYFGTRRLVLKNLASSDERYSARAAGSQRRVFSVIDSHQVVLLTMNDGTSYRLSLPSPDYGRLLDETLTQAAPVQWTAPVPQSLTPTRRQYPFLPPRHNVPHDLGPRPSCALLTTPSEQSGIEVLRGEGATYLVHLSPGMTLRLTTPGALAGARAPLSNASIWELDATRLGPVEIKLSANRLQLAGTIIHLPDYGPDDLVDPIRVITQGGVVYAVDALFETVYVKALDGRYFWPPVDPDADLPSELAGLNAKVLKVRNLALKDGSPGALSYHLDTRQWTLETEPSRVIDTADLKITHLCDHHLAIYQDLAREGLNQTPPLNDSALRLLREKCVELSESFPLKRSMALAQAVVLSAALGLVPPLSSGWLSVNEFLAN</sequence>
<dbReference type="RefSeq" id="WP_304554331.1">
    <property type="nucleotide sequence ID" value="NZ_JAUQOP010000014.1"/>
</dbReference>
<gene>
    <name evidence="1" type="ORF">Q6A48_12035</name>
</gene>
<reference evidence="1 2" key="1">
    <citation type="submission" date="2023-07" db="EMBL/GenBank/DDBJ databases">
        <title>Identification of four novel Pseudomonas species associated with bacterial leaf spot of cucurbits.</title>
        <authorList>
            <person name="Fullem K.R."/>
        </authorList>
    </citation>
    <scope>NUCLEOTIDE SEQUENCE [LARGE SCALE GENOMIC DNA]</scope>
    <source>
        <strain evidence="1 2">K18</strain>
    </source>
</reference>
<name>A0ABT9C323_9PSED</name>
<comment type="caution">
    <text evidence="1">The sequence shown here is derived from an EMBL/GenBank/DDBJ whole genome shotgun (WGS) entry which is preliminary data.</text>
</comment>
<organism evidence="1 2">
    <name type="scientific">Pseudomonas citrulli</name>
    <dbReference type="NCBI Taxonomy" id="3064347"/>
    <lineage>
        <taxon>Bacteria</taxon>
        <taxon>Pseudomonadati</taxon>
        <taxon>Pseudomonadota</taxon>
        <taxon>Gammaproteobacteria</taxon>
        <taxon>Pseudomonadales</taxon>
        <taxon>Pseudomonadaceae</taxon>
        <taxon>Pseudomonas</taxon>
    </lineage>
</organism>
<protein>
    <submittedName>
        <fullName evidence="1">Calcium-binding protein</fullName>
    </submittedName>
</protein>
<dbReference type="InterPro" id="IPR011049">
    <property type="entry name" value="Serralysin-like_metalloprot_C"/>
</dbReference>
<evidence type="ECO:0000313" key="1">
    <source>
        <dbReference type="EMBL" id="MDO7897612.1"/>
    </source>
</evidence>
<dbReference type="EMBL" id="JAUQOP010000014">
    <property type="protein sequence ID" value="MDO7897612.1"/>
    <property type="molecule type" value="Genomic_DNA"/>
</dbReference>
<dbReference type="SUPFAM" id="SSF51120">
    <property type="entry name" value="beta-Roll"/>
    <property type="match status" value="1"/>
</dbReference>
<dbReference type="Gene3D" id="2.150.10.10">
    <property type="entry name" value="Serralysin-like metalloprotease, C-terminal"/>
    <property type="match status" value="1"/>
</dbReference>
<keyword evidence="2" id="KW-1185">Reference proteome</keyword>
<evidence type="ECO:0000313" key="2">
    <source>
        <dbReference type="Proteomes" id="UP001228019"/>
    </source>
</evidence>
<proteinExistence type="predicted"/>
<accession>A0ABT9C323</accession>
<dbReference type="Proteomes" id="UP001228019">
    <property type="component" value="Unassembled WGS sequence"/>
</dbReference>